<dbReference type="EMBL" id="JAUHJS010000002">
    <property type="protein sequence ID" value="MDN4165009.1"/>
    <property type="molecule type" value="Genomic_DNA"/>
</dbReference>
<evidence type="ECO:0000313" key="1">
    <source>
        <dbReference type="EMBL" id="MDN4165009.1"/>
    </source>
</evidence>
<gene>
    <name evidence="1" type="primary">nrdD</name>
    <name evidence="1" type="ORF">QWY31_05815</name>
</gene>
<accession>A0ABT8F436</accession>
<comment type="caution">
    <text evidence="1">The sequence shown here is derived from an EMBL/GenBank/DDBJ whole genome shotgun (WGS) entry which is preliminary data.</text>
</comment>
<dbReference type="Proteomes" id="UP001168552">
    <property type="component" value="Unassembled WGS sequence"/>
</dbReference>
<dbReference type="GO" id="GO:0016491">
    <property type="term" value="F:oxidoreductase activity"/>
    <property type="evidence" value="ECO:0007669"/>
    <property type="project" value="UniProtKB-KW"/>
</dbReference>
<keyword evidence="2" id="KW-1185">Reference proteome</keyword>
<dbReference type="RefSeq" id="WP_320003533.1">
    <property type="nucleotide sequence ID" value="NZ_JAUHJS010000002.1"/>
</dbReference>
<dbReference type="EC" id="1.1.98.6" evidence="1"/>
<keyword evidence="1" id="KW-0560">Oxidoreductase</keyword>
<name>A0ABT8F436_9BACT</name>
<reference evidence="1" key="1">
    <citation type="submission" date="2023-06" db="EMBL/GenBank/DDBJ databases">
        <title>Cytophagales bacterium Strain LB-30, isolated from soil.</title>
        <authorList>
            <person name="Liu B."/>
        </authorList>
    </citation>
    <scope>NUCLEOTIDE SEQUENCE</scope>
    <source>
        <strain evidence="1">LB-30</strain>
    </source>
</reference>
<protein>
    <submittedName>
        <fullName evidence="1">Anaerobic ribonucleoside-triphosphate reductase</fullName>
        <ecNumber evidence="1">1.1.98.6</ecNumber>
    </submittedName>
</protein>
<dbReference type="Pfam" id="PF13597">
    <property type="entry name" value="NRDD"/>
    <property type="match status" value="1"/>
</dbReference>
<organism evidence="1 2">
    <name type="scientific">Shiella aurantiaca</name>
    <dbReference type="NCBI Taxonomy" id="3058365"/>
    <lineage>
        <taxon>Bacteria</taxon>
        <taxon>Pseudomonadati</taxon>
        <taxon>Bacteroidota</taxon>
        <taxon>Cytophagia</taxon>
        <taxon>Cytophagales</taxon>
        <taxon>Shiellaceae</taxon>
        <taxon>Shiella</taxon>
    </lineage>
</organism>
<proteinExistence type="predicted"/>
<dbReference type="InterPro" id="IPR012833">
    <property type="entry name" value="NrdD"/>
</dbReference>
<evidence type="ECO:0000313" key="2">
    <source>
        <dbReference type="Proteomes" id="UP001168552"/>
    </source>
</evidence>
<sequence>MKTQTETQNALAQVQEKRVKCLVYTRVMGYHRPLESFNIGKKGEHKQRTHFCESR</sequence>